<keyword evidence="7" id="KW-0653">Protein transport</keyword>
<accession>A0A0K0XT85</accession>
<evidence type="ECO:0000256" key="3">
    <source>
        <dbReference type="ARBA" id="ARBA00022448"/>
    </source>
</evidence>
<dbReference type="InterPro" id="IPR049031">
    <property type="entry name" value="T2SSK_SAM-like_1st"/>
</dbReference>
<dbReference type="Proteomes" id="UP000066624">
    <property type="component" value="Chromosome"/>
</dbReference>
<sequence>MRTGRQSARGVALIMVLWILVLLTLTVGVYSVLARTETLQSRFLFDVTEARYAAEAGLHRAVFEMRNPDYETRWVPDGRSYYMEFGNAVVEMQVTDESGRIDLNRTPAEIMAELFIQRGVEEETAWQLSDAIEDWRDPDDLPRLYGAEIDEYEAAGYPYGPANQEFQSVDELQQVIGVSFELFQRLEGFLTVHGRGGQVNPAFAPAEVLATMPDMDLESARLFVDERHQSHPADMAALMLPNGQLVNLQGGGGVFSIRSRATLDNGAWTQIEATVRVGTDTRGRPFRIVRWRENIED</sequence>
<dbReference type="AlphaFoldDB" id="A0A0K0XT85"/>
<keyword evidence="8" id="KW-1133">Transmembrane helix</keyword>
<dbReference type="STRING" id="1579979.WM2015_488"/>
<evidence type="ECO:0000259" key="11">
    <source>
        <dbReference type="Pfam" id="PF21687"/>
    </source>
</evidence>
<evidence type="ECO:0000256" key="9">
    <source>
        <dbReference type="ARBA" id="ARBA00023136"/>
    </source>
</evidence>
<reference evidence="12 13" key="1">
    <citation type="submission" date="2015-07" db="EMBL/GenBank/DDBJ databases">
        <authorList>
            <person name="Noorani M."/>
        </authorList>
    </citation>
    <scope>NUCLEOTIDE SEQUENCE [LARGE SCALE GENOMIC DNA]</scope>
    <source>
        <strain evidence="12 13">KCTC 42284</strain>
    </source>
</reference>
<evidence type="ECO:0000256" key="4">
    <source>
        <dbReference type="ARBA" id="ARBA00022475"/>
    </source>
</evidence>
<dbReference type="GO" id="GO:0009306">
    <property type="term" value="P:protein secretion"/>
    <property type="evidence" value="ECO:0007669"/>
    <property type="project" value="InterPro"/>
</dbReference>
<evidence type="ECO:0000256" key="6">
    <source>
        <dbReference type="ARBA" id="ARBA00022692"/>
    </source>
</evidence>
<keyword evidence="3 10" id="KW-0813">Transport</keyword>
<comment type="similarity">
    <text evidence="2 10">Belongs to the GSP K family.</text>
</comment>
<dbReference type="Pfam" id="PF21687">
    <property type="entry name" value="T2SSK_1st"/>
    <property type="match status" value="1"/>
</dbReference>
<comment type="subcellular location">
    <subcellularLocation>
        <location evidence="1 10">Cell inner membrane</location>
    </subcellularLocation>
</comment>
<organism evidence="12 13">
    <name type="scientific">Wenzhouxiangella marina</name>
    <dbReference type="NCBI Taxonomy" id="1579979"/>
    <lineage>
        <taxon>Bacteria</taxon>
        <taxon>Pseudomonadati</taxon>
        <taxon>Pseudomonadota</taxon>
        <taxon>Gammaproteobacteria</taxon>
        <taxon>Chromatiales</taxon>
        <taxon>Wenzhouxiangellaceae</taxon>
        <taxon>Wenzhouxiangella</taxon>
    </lineage>
</organism>
<evidence type="ECO:0000256" key="10">
    <source>
        <dbReference type="PIRNR" id="PIRNR002786"/>
    </source>
</evidence>
<dbReference type="OrthoDB" id="9181871at2"/>
<proteinExistence type="inferred from homology"/>
<keyword evidence="5 10" id="KW-0997">Cell inner membrane</keyword>
<dbReference type="InterPro" id="IPR005628">
    <property type="entry name" value="GspK"/>
</dbReference>
<keyword evidence="9 10" id="KW-0472">Membrane</keyword>
<feature type="domain" description="T2SS protein K first SAM-like" evidence="11">
    <location>
        <begin position="104"/>
        <end position="192"/>
    </location>
</feature>
<dbReference type="PATRIC" id="fig|1579979.3.peg.491"/>
<dbReference type="Gene3D" id="1.10.40.60">
    <property type="entry name" value="EpsJ-like"/>
    <property type="match status" value="1"/>
</dbReference>
<dbReference type="PIRSF" id="PIRSF002786">
    <property type="entry name" value="XcpX"/>
    <property type="match status" value="1"/>
</dbReference>
<dbReference type="SUPFAM" id="SSF158544">
    <property type="entry name" value="GspK insert domain-like"/>
    <property type="match status" value="1"/>
</dbReference>
<dbReference type="PANTHER" id="PTHR38831">
    <property type="entry name" value="TYPE II SECRETION SYSTEM PROTEIN K"/>
    <property type="match status" value="1"/>
</dbReference>
<evidence type="ECO:0000313" key="12">
    <source>
        <dbReference type="EMBL" id="AKS40870.1"/>
    </source>
</evidence>
<evidence type="ECO:0000256" key="2">
    <source>
        <dbReference type="ARBA" id="ARBA00007246"/>
    </source>
</evidence>
<name>A0A0K0XT85_9GAMM</name>
<dbReference type="PANTHER" id="PTHR38831:SF2">
    <property type="entry name" value="TYPE II SECRETION SYSTEM PROTEIN K"/>
    <property type="match status" value="1"/>
</dbReference>
<keyword evidence="4 10" id="KW-1003">Cell membrane</keyword>
<evidence type="ECO:0000256" key="5">
    <source>
        <dbReference type="ARBA" id="ARBA00022519"/>
    </source>
</evidence>
<evidence type="ECO:0000256" key="7">
    <source>
        <dbReference type="ARBA" id="ARBA00022927"/>
    </source>
</evidence>
<keyword evidence="13" id="KW-1185">Reference proteome</keyword>
<dbReference type="GO" id="GO:0005886">
    <property type="term" value="C:plasma membrane"/>
    <property type="evidence" value="ECO:0007669"/>
    <property type="project" value="UniProtKB-SubCell"/>
</dbReference>
<dbReference type="InterPro" id="IPR038072">
    <property type="entry name" value="GspK_central_sf"/>
</dbReference>
<dbReference type="KEGG" id="wma:WM2015_488"/>
<dbReference type="RefSeq" id="WP_049724546.1">
    <property type="nucleotide sequence ID" value="NZ_CP012154.1"/>
</dbReference>
<evidence type="ECO:0000256" key="1">
    <source>
        <dbReference type="ARBA" id="ARBA00004533"/>
    </source>
</evidence>
<evidence type="ECO:0000313" key="13">
    <source>
        <dbReference type="Proteomes" id="UP000066624"/>
    </source>
</evidence>
<evidence type="ECO:0000256" key="8">
    <source>
        <dbReference type="ARBA" id="ARBA00022989"/>
    </source>
</evidence>
<gene>
    <name evidence="12" type="ORF">WM2015_488</name>
</gene>
<protein>
    <recommendedName>
        <fullName evidence="10">Type II secretion system protein K</fullName>
    </recommendedName>
</protein>
<dbReference type="EMBL" id="CP012154">
    <property type="protein sequence ID" value="AKS40870.1"/>
    <property type="molecule type" value="Genomic_DNA"/>
</dbReference>
<keyword evidence="6" id="KW-0812">Transmembrane</keyword>